<evidence type="ECO:0000313" key="1">
    <source>
        <dbReference type="EMBL" id="KAF7692675.1"/>
    </source>
</evidence>
<name>A0A8T0AJ82_SILME</name>
<dbReference type="GO" id="GO:0003713">
    <property type="term" value="F:transcription coactivator activity"/>
    <property type="evidence" value="ECO:0007669"/>
    <property type="project" value="TreeGrafter"/>
</dbReference>
<accession>A0A8T0AJ82</accession>
<comment type="caution">
    <text evidence="1">The sequence shown here is derived from an EMBL/GenBank/DDBJ whole genome shotgun (WGS) entry which is preliminary data.</text>
</comment>
<dbReference type="GO" id="GO:0005669">
    <property type="term" value="C:transcription factor TFIID complex"/>
    <property type="evidence" value="ECO:0007669"/>
    <property type="project" value="TreeGrafter"/>
</dbReference>
<organism evidence="1 2">
    <name type="scientific">Silurus meridionalis</name>
    <name type="common">Southern catfish</name>
    <name type="synonym">Silurus soldatovi meridionalis</name>
    <dbReference type="NCBI Taxonomy" id="175797"/>
    <lineage>
        <taxon>Eukaryota</taxon>
        <taxon>Metazoa</taxon>
        <taxon>Chordata</taxon>
        <taxon>Craniata</taxon>
        <taxon>Vertebrata</taxon>
        <taxon>Euteleostomi</taxon>
        <taxon>Actinopterygii</taxon>
        <taxon>Neopterygii</taxon>
        <taxon>Teleostei</taxon>
        <taxon>Ostariophysi</taxon>
        <taxon>Siluriformes</taxon>
        <taxon>Siluridae</taxon>
        <taxon>Silurus</taxon>
    </lineage>
</organism>
<dbReference type="GO" id="GO:0016251">
    <property type="term" value="F:RNA polymerase II general transcription initiation factor activity"/>
    <property type="evidence" value="ECO:0007669"/>
    <property type="project" value="TreeGrafter"/>
</dbReference>
<dbReference type="InterPro" id="IPR051431">
    <property type="entry name" value="TFIID_subunit_9"/>
</dbReference>
<keyword evidence="2" id="KW-1185">Reference proteome</keyword>
<dbReference type="PANTHER" id="PTHR48068:SF4">
    <property type="entry name" value="TATA-BOX BINDING PROTEIN ASSOCIATED FACTOR 9"/>
    <property type="match status" value="1"/>
</dbReference>
<reference evidence="1" key="1">
    <citation type="submission" date="2020-08" db="EMBL/GenBank/DDBJ databases">
        <title>Chromosome-level assembly of Southern catfish (Silurus meridionalis) provides insights into visual adaptation to the nocturnal and benthic lifestyles.</title>
        <authorList>
            <person name="Zhang Y."/>
            <person name="Wang D."/>
            <person name="Peng Z."/>
        </authorList>
    </citation>
    <scope>NUCLEOTIDE SEQUENCE</scope>
    <source>
        <strain evidence="1">SWU-2019-XX</strain>
        <tissue evidence="1">Muscle</tissue>
    </source>
</reference>
<gene>
    <name evidence="1" type="ORF">HF521_010285</name>
</gene>
<dbReference type="AlphaFoldDB" id="A0A8T0AJ82"/>
<dbReference type="GO" id="GO:0051123">
    <property type="term" value="P:RNA polymerase II preinitiation complex assembly"/>
    <property type="evidence" value="ECO:0007669"/>
    <property type="project" value="TreeGrafter"/>
</dbReference>
<evidence type="ECO:0000313" key="2">
    <source>
        <dbReference type="Proteomes" id="UP000606274"/>
    </source>
</evidence>
<dbReference type="GO" id="GO:0000124">
    <property type="term" value="C:SAGA complex"/>
    <property type="evidence" value="ECO:0007669"/>
    <property type="project" value="TreeGrafter"/>
</dbReference>
<dbReference type="EMBL" id="JABFDY010000020">
    <property type="protein sequence ID" value="KAF7692675.1"/>
    <property type="molecule type" value="Genomic_DNA"/>
</dbReference>
<protein>
    <submittedName>
        <fullName evidence="1">Uncharacterized protein</fullName>
    </submittedName>
</protein>
<proteinExistence type="predicted"/>
<dbReference type="PANTHER" id="PTHR48068">
    <property type="entry name" value="TAF9 RNA POLYMERASE II, TATA BOX-BINDING PROTEIN (TBP)-ASSOCIATED FACTOR"/>
    <property type="match status" value="1"/>
</dbReference>
<dbReference type="Proteomes" id="UP000606274">
    <property type="component" value="Unassembled WGS sequence"/>
</dbReference>
<sequence length="197" mass="21523">MSRAQKQRLWSRMFTTIHEDANRDYRDQNATAPDEAFLLEFHLRYAPLVLKHKHDSEGAVAEARDTSRHPYAGPNLPPDYCLTAPNYKFKSLQKKSSAGRNIVLCFSVGAVASRPSTPTLAILSVQTMGSKVGMPVSLKGQHFTVQITSSQATSTKPATPTTPGMVQNVLINLSLISSKNILITNNMVSQNLSGHSG</sequence>